<dbReference type="GO" id="GO:0015031">
    <property type="term" value="P:protein transport"/>
    <property type="evidence" value="ECO:0007669"/>
    <property type="project" value="UniProtKB-KW"/>
</dbReference>
<evidence type="ECO:0000256" key="5">
    <source>
        <dbReference type="ARBA" id="ARBA00023136"/>
    </source>
</evidence>
<evidence type="ECO:0000313" key="9">
    <source>
        <dbReference type="EMBL" id="SDC33630.1"/>
    </source>
</evidence>
<dbReference type="InterPro" id="IPR002898">
    <property type="entry name" value="MotA_ExbB_proton_chnl"/>
</dbReference>
<dbReference type="GO" id="GO:0005886">
    <property type="term" value="C:plasma membrane"/>
    <property type="evidence" value="ECO:0007669"/>
    <property type="project" value="UniProtKB-SubCell"/>
</dbReference>
<evidence type="ECO:0000259" key="8">
    <source>
        <dbReference type="Pfam" id="PF01618"/>
    </source>
</evidence>
<evidence type="ECO:0000256" key="6">
    <source>
        <dbReference type="RuleBase" id="RU004057"/>
    </source>
</evidence>
<dbReference type="Pfam" id="PF01618">
    <property type="entry name" value="MotA_ExbB"/>
    <property type="match status" value="1"/>
</dbReference>
<evidence type="ECO:0000256" key="7">
    <source>
        <dbReference type="SAM" id="Phobius"/>
    </source>
</evidence>
<evidence type="ECO:0000256" key="4">
    <source>
        <dbReference type="ARBA" id="ARBA00022989"/>
    </source>
</evidence>
<evidence type="ECO:0000313" key="10">
    <source>
        <dbReference type="Proteomes" id="UP000199322"/>
    </source>
</evidence>
<evidence type="ECO:0000256" key="1">
    <source>
        <dbReference type="ARBA" id="ARBA00004651"/>
    </source>
</evidence>
<evidence type="ECO:0000256" key="3">
    <source>
        <dbReference type="ARBA" id="ARBA00022692"/>
    </source>
</evidence>
<comment type="subcellular location">
    <subcellularLocation>
        <location evidence="1">Cell membrane</location>
        <topology evidence="1">Multi-pass membrane protein</topology>
    </subcellularLocation>
    <subcellularLocation>
        <location evidence="6">Membrane</location>
        <topology evidence="6">Multi-pass membrane protein</topology>
    </subcellularLocation>
</comment>
<keyword evidence="5 7" id="KW-0472">Membrane</keyword>
<keyword evidence="4 7" id="KW-1133">Transmembrane helix</keyword>
<dbReference type="EMBL" id="FMYV01000003">
    <property type="protein sequence ID" value="SDC33630.1"/>
    <property type="molecule type" value="Genomic_DNA"/>
</dbReference>
<proteinExistence type="inferred from homology"/>
<sequence>MENILSSFWVNWLIIFLGIGNFVLFFIIFSKSKNLSSKLRPNRAEHLELYEFFRNMHKNYSAKNNFGYIEGENNSINKYFSIYGSLTSIFPLLGILGTVTSFLNLSELTSEIITQNFVNALSSTFLGLAFAIVFKLLEGILAYKIEDNNYIIDIMLKNASDTNEKKNDN</sequence>
<keyword evidence="6" id="KW-0653">Protein transport</keyword>
<feature type="transmembrane region" description="Helical" evidence="7">
    <location>
        <begin position="12"/>
        <end position="30"/>
    </location>
</feature>
<feature type="transmembrane region" description="Helical" evidence="7">
    <location>
        <begin position="117"/>
        <end position="137"/>
    </location>
</feature>
<dbReference type="STRING" id="28234.SAMN04488588_0858"/>
<gene>
    <name evidence="9" type="ORF">SAMN04488588_0858</name>
</gene>
<feature type="transmembrane region" description="Helical" evidence="7">
    <location>
        <begin position="82"/>
        <end position="105"/>
    </location>
</feature>
<protein>
    <submittedName>
        <fullName evidence="9">MotA/TolQ/ExbB proton channel family protein</fullName>
    </submittedName>
</protein>
<dbReference type="AlphaFoldDB" id="A0A1G6KRF0"/>
<keyword evidence="10" id="KW-1185">Reference proteome</keyword>
<name>A0A1G6KRF0_9BACT</name>
<keyword evidence="2" id="KW-1003">Cell membrane</keyword>
<accession>A0A1G6KRF0</accession>
<dbReference type="Proteomes" id="UP000199322">
    <property type="component" value="Unassembled WGS sequence"/>
</dbReference>
<reference evidence="9 10" key="1">
    <citation type="submission" date="2016-10" db="EMBL/GenBank/DDBJ databases">
        <authorList>
            <person name="de Groot N.N."/>
        </authorList>
    </citation>
    <scope>NUCLEOTIDE SEQUENCE [LARGE SCALE GENOMIC DNA]</scope>
    <source>
        <strain evidence="9 10">WG14</strain>
    </source>
</reference>
<organism evidence="9 10">
    <name type="scientific">Geotoga petraea</name>
    <dbReference type="NCBI Taxonomy" id="28234"/>
    <lineage>
        <taxon>Bacteria</taxon>
        <taxon>Thermotogati</taxon>
        <taxon>Thermotogota</taxon>
        <taxon>Thermotogae</taxon>
        <taxon>Petrotogales</taxon>
        <taxon>Petrotogaceae</taxon>
        <taxon>Geotoga</taxon>
    </lineage>
</organism>
<dbReference type="RefSeq" id="WP_091403103.1">
    <property type="nucleotide sequence ID" value="NZ_FMYV01000003.1"/>
</dbReference>
<comment type="similarity">
    <text evidence="6">Belongs to the exbB/tolQ family.</text>
</comment>
<keyword evidence="6" id="KW-0813">Transport</keyword>
<keyword evidence="3 7" id="KW-0812">Transmembrane</keyword>
<feature type="domain" description="MotA/TolQ/ExbB proton channel" evidence="8">
    <location>
        <begin position="70"/>
        <end position="147"/>
    </location>
</feature>
<evidence type="ECO:0000256" key="2">
    <source>
        <dbReference type="ARBA" id="ARBA00022475"/>
    </source>
</evidence>